<reference evidence="2 3" key="1">
    <citation type="journal article" date="2012" name="Science">
        <title>The Paleozoic origin of enzymatic lignin decomposition reconstructed from 31 fungal genomes.</title>
        <authorList>
            <person name="Floudas D."/>
            <person name="Binder M."/>
            <person name="Riley R."/>
            <person name="Barry K."/>
            <person name="Blanchette R.A."/>
            <person name="Henrissat B."/>
            <person name="Martinez A.T."/>
            <person name="Otillar R."/>
            <person name="Spatafora J.W."/>
            <person name="Yadav J.S."/>
            <person name="Aerts A."/>
            <person name="Benoit I."/>
            <person name="Boyd A."/>
            <person name="Carlson A."/>
            <person name="Copeland A."/>
            <person name="Coutinho P.M."/>
            <person name="de Vries R.P."/>
            <person name="Ferreira P."/>
            <person name="Findley K."/>
            <person name="Foster B."/>
            <person name="Gaskell J."/>
            <person name="Glotzer D."/>
            <person name="Gorecki P."/>
            <person name="Heitman J."/>
            <person name="Hesse C."/>
            <person name="Hori C."/>
            <person name="Igarashi K."/>
            <person name="Jurgens J.A."/>
            <person name="Kallen N."/>
            <person name="Kersten P."/>
            <person name="Kohler A."/>
            <person name="Kuees U."/>
            <person name="Kumar T.K.A."/>
            <person name="Kuo A."/>
            <person name="LaButti K."/>
            <person name="Larrondo L.F."/>
            <person name="Lindquist E."/>
            <person name="Ling A."/>
            <person name="Lombard V."/>
            <person name="Lucas S."/>
            <person name="Lundell T."/>
            <person name="Martin R."/>
            <person name="McLaughlin D.J."/>
            <person name="Morgenstern I."/>
            <person name="Morin E."/>
            <person name="Murat C."/>
            <person name="Nagy L.G."/>
            <person name="Nolan M."/>
            <person name="Ohm R.A."/>
            <person name="Patyshakuliyeva A."/>
            <person name="Rokas A."/>
            <person name="Ruiz-Duenas F.J."/>
            <person name="Sabat G."/>
            <person name="Salamov A."/>
            <person name="Samejima M."/>
            <person name="Schmutz J."/>
            <person name="Slot J.C."/>
            <person name="St John F."/>
            <person name="Stenlid J."/>
            <person name="Sun H."/>
            <person name="Sun S."/>
            <person name="Syed K."/>
            <person name="Tsang A."/>
            <person name="Wiebenga A."/>
            <person name="Young D."/>
            <person name="Pisabarro A."/>
            <person name="Eastwood D.C."/>
            <person name="Martin F."/>
            <person name="Cullen D."/>
            <person name="Grigoriev I.V."/>
            <person name="Hibbett D.S."/>
        </authorList>
    </citation>
    <scope>NUCLEOTIDE SEQUENCE [LARGE SCALE GENOMIC DNA]</scope>
    <source>
        <strain evidence="2 3">DJM-731 SS1</strain>
    </source>
</reference>
<name>M5GDD2_DACPD</name>
<evidence type="ECO:0000313" key="3">
    <source>
        <dbReference type="Proteomes" id="UP000030653"/>
    </source>
</evidence>
<accession>M5GDD2</accession>
<dbReference type="EMBL" id="JH795862">
    <property type="protein sequence ID" value="EJU02278.1"/>
    <property type="molecule type" value="Genomic_DNA"/>
</dbReference>
<dbReference type="RefSeq" id="XP_040629175.1">
    <property type="nucleotide sequence ID" value="XM_040772626.1"/>
</dbReference>
<evidence type="ECO:0008006" key="4">
    <source>
        <dbReference type="Google" id="ProtNLM"/>
    </source>
</evidence>
<protein>
    <recommendedName>
        <fullName evidence="4">t-SNARE coiled-coil homology domain-containing protein</fullName>
    </recommendedName>
</protein>
<dbReference type="HOGENOM" id="CLU_1475133_0_0_1"/>
<keyword evidence="3" id="KW-1185">Reference proteome</keyword>
<dbReference type="Proteomes" id="UP000030653">
    <property type="component" value="Unassembled WGS sequence"/>
</dbReference>
<gene>
    <name evidence="2" type="ORF">DACRYDRAFT_21982</name>
</gene>
<dbReference type="AlphaFoldDB" id="M5GDD2"/>
<sequence length="183" mass="21100">MPPLLLHRYGEIPALNNPLTLDDLRTADEYIEFVLERRDKVPRGVPLATQQHLTSAIMWKERMRTEMCNTYYAAADIHPEQEAGMGQLMQHPGQMQQALQQSLHDGLAGVHERMDNLQANMQQMFTDVQQNLDQSFAGMEARLTGIEGRLIRIEERLTNIEADGHSSKNRRGRREGHRDRRET</sequence>
<dbReference type="Gene3D" id="1.20.5.2280">
    <property type="match status" value="1"/>
</dbReference>
<organism evidence="2 3">
    <name type="scientific">Dacryopinax primogenitus (strain DJM 731)</name>
    <name type="common">Brown rot fungus</name>
    <dbReference type="NCBI Taxonomy" id="1858805"/>
    <lineage>
        <taxon>Eukaryota</taxon>
        <taxon>Fungi</taxon>
        <taxon>Dikarya</taxon>
        <taxon>Basidiomycota</taxon>
        <taxon>Agaricomycotina</taxon>
        <taxon>Dacrymycetes</taxon>
        <taxon>Dacrymycetales</taxon>
        <taxon>Dacrymycetaceae</taxon>
        <taxon>Dacryopinax</taxon>
    </lineage>
</organism>
<feature type="region of interest" description="Disordered" evidence="1">
    <location>
        <begin position="162"/>
        <end position="183"/>
    </location>
</feature>
<evidence type="ECO:0000256" key="1">
    <source>
        <dbReference type="SAM" id="MobiDB-lite"/>
    </source>
</evidence>
<dbReference type="GeneID" id="63687688"/>
<evidence type="ECO:0000313" key="2">
    <source>
        <dbReference type="EMBL" id="EJU02278.1"/>
    </source>
</evidence>
<proteinExistence type="predicted"/>